<dbReference type="AlphaFoldDB" id="A0A4Y6PPT6"/>
<evidence type="ECO:0000256" key="3">
    <source>
        <dbReference type="SAM" id="SignalP"/>
    </source>
</evidence>
<keyword evidence="6" id="KW-1185">Reference proteome</keyword>
<dbReference type="InterPro" id="IPR029058">
    <property type="entry name" value="AB_hydrolase_fold"/>
</dbReference>
<dbReference type="Gene3D" id="3.40.50.1820">
    <property type="entry name" value="alpha/beta hydrolase"/>
    <property type="match status" value="1"/>
</dbReference>
<dbReference type="SUPFAM" id="SSF53474">
    <property type="entry name" value="alpha/beta-Hydrolases"/>
    <property type="match status" value="1"/>
</dbReference>
<name>A0A4Y6PPT6_PERCE</name>
<reference evidence="5 6" key="1">
    <citation type="submission" date="2019-06" db="EMBL/GenBank/DDBJ databases">
        <title>Persicimonas caeni gen. nov., sp. nov., a predatory bacterium isolated from solar saltern.</title>
        <authorList>
            <person name="Wang S."/>
        </authorList>
    </citation>
    <scope>NUCLEOTIDE SEQUENCE [LARGE SCALE GENOMIC DNA]</scope>
    <source>
        <strain evidence="5 6">YN101</strain>
    </source>
</reference>
<feature type="domain" description="SbsA Ig-like" evidence="4">
    <location>
        <begin position="103"/>
        <end position="178"/>
    </location>
</feature>
<feature type="compositionally biased region" description="Low complexity" evidence="2">
    <location>
        <begin position="471"/>
        <end position="485"/>
    </location>
</feature>
<evidence type="ECO:0000256" key="2">
    <source>
        <dbReference type="SAM" id="MobiDB-lite"/>
    </source>
</evidence>
<feature type="signal peptide" evidence="3">
    <location>
        <begin position="1"/>
        <end position="28"/>
    </location>
</feature>
<protein>
    <recommendedName>
        <fullName evidence="4">SbsA Ig-like domain-containing protein</fullName>
    </recommendedName>
</protein>
<dbReference type="InterPro" id="IPR014755">
    <property type="entry name" value="Cu-Rt/internalin_Ig-like"/>
</dbReference>
<evidence type="ECO:0000313" key="5">
    <source>
        <dbReference type="EMBL" id="QDG49775.1"/>
    </source>
</evidence>
<dbReference type="Proteomes" id="UP000315995">
    <property type="component" value="Chromosome"/>
</dbReference>
<evidence type="ECO:0000259" key="4">
    <source>
        <dbReference type="Pfam" id="PF13205"/>
    </source>
</evidence>
<evidence type="ECO:0000313" key="6">
    <source>
        <dbReference type="Proteomes" id="UP000315995"/>
    </source>
</evidence>
<accession>A0A4Y6PPT6</accession>
<sequence>MRTKTSRVGRLRACAVALVMMMVASACAPDIPQDPDVERNQIVFDSETGAIPLPSDLALEDDGTLPNLGDGTPSAQNDFYDYLDTLHGWLPSTPLTVPVTGEVDPETLAAEDAMLFRLTESGAEMLDIGSVAFDADANEIVITPAEPLELGTQYGYVLTGDIQDTDGNPLVTAQTLFFALSSQPLVDEEGNITNDLLAQAASPEEAAQLEQLRQFLSPVVDAAIANGAERSNILAASQWHTALDPFAVFDPTAGVVPFPNEFIRGDDGNVGLPLPDDADDLTTAVITELNSRDGFSITADGWLPIQSTNPLDPATITPTSMPLAYVPGQLPELYPEDRYFLEYNEDFSAITFGPTGSPFVQGVTTAGLATTDITDTAGLSLKPSSAFVFLRSRNPVFADGASTVEQLSDEQAQALEDARQAYQQLFLAALTIGYGDRAEISIAWAFDTDVATEYQQQLNAKAEALANEGGSPSATADPTTAEADPADFTNVGLIQRQAAYTTQWFIDPSAPGGLLETPTTQPVPVQITVPSDANCTAPYPVVILGHGLGGEAAGATGVYADRLAEECLATVSLDFPLHGARTPDGASSGELFLTANAIATKNNFLQAVVDLAVLTEVIKEDGLENALDADAGTDLIDETSIGYAGASLGSLIGVNFVATDGDVNVTALTAPGAKLTGILLEGSLSEQILPQLPGDLQPGTFDFFQTINLLQWIVEPGDPWTFAPHVAAEPLSPVTYDPSADEFTVDEGTNLPSNEMLIQMVQDDATIPNSATERLATAVGVSLDDTTFSGVDHGFLDDGNAEAECALDQIAAWLSSGLTSDAALPSELESACGL</sequence>
<dbReference type="InterPro" id="IPR032812">
    <property type="entry name" value="SbsA_Ig"/>
</dbReference>
<dbReference type="OrthoDB" id="9768at2"/>
<accession>A0A5B8Y4R2</accession>
<feature type="region of interest" description="Disordered" evidence="2">
    <location>
        <begin position="464"/>
        <end position="485"/>
    </location>
</feature>
<feature type="chain" id="PRO_5030106203" description="SbsA Ig-like domain-containing protein" evidence="3">
    <location>
        <begin position="29"/>
        <end position="834"/>
    </location>
</feature>
<keyword evidence="1 3" id="KW-0732">Signal</keyword>
<evidence type="ECO:0000256" key="1">
    <source>
        <dbReference type="ARBA" id="ARBA00022729"/>
    </source>
</evidence>
<dbReference type="RefSeq" id="WP_141196272.1">
    <property type="nucleotide sequence ID" value="NZ_CP041186.1"/>
</dbReference>
<proteinExistence type="predicted"/>
<gene>
    <name evidence="5" type="ORF">FIV42_03185</name>
</gene>
<dbReference type="EMBL" id="CP041186">
    <property type="protein sequence ID" value="QDG49775.1"/>
    <property type="molecule type" value="Genomic_DNA"/>
</dbReference>
<dbReference type="PROSITE" id="PS51257">
    <property type="entry name" value="PROKAR_LIPOPROTEIN"/>
    <property type="match status" value="1"/>
</dbReference>
<organism evidence="5 6">
    <name type="scientific">Persicimonas caeni</name>
    <dbReference type="NCBI Taxonomy" id="2292766"/>
    <lineage>
        <taxon>Bacteria</taxon>
        <taxon>Deltaproteobacteria</taxon>
        <taxon>Bradymonadales</taxon>
        <taxon>Bradymonadaceae</taxon>
        <taxon>Persicimonas</taxon>
    </lineage>
</organism>
<dbReference type="Gene3D" id="2.60.40.1220">
    <property type="match status" value="1"/>
</dbReference>
<dbReference type="Pfam" id="PF13205">
    <property type="entry name" value="Big_5"/>
    <property type="match status" value="1"/>
</dbReference>